<dbReference type="AlphaFoldDB" id="Q099J1"/>
<comment type="caution">
    <text evidence="1">The sequence shown here is derived from an EMBL/GenBank/DDBJ whole genome shotgun (WGS) entry which is preliminary data.</text>
</comment>
<name>Q099J1_STIAD</name>
<gene>
    <name evidence="1" type="ORF">STIAU_3357</name>
</gene>
<evidence type="ECO:0000313" key="1">
    <source>
        <dbReference type="EMBL" id="EAU68423.1"/>
    </source>
</evidence>
<dbReference type="EMBL" id="AAMD01000017">
    <property type="protein sequence ID" value="EAU68423.1"/>
    <property type="molecule type" value="Genomic_DNA"/>
</dbReference>
<reference evidence="1 2" key="1">
    <citation type="submission" date="2006-04" db="EMBL/GenBank/DDBJ databases">
        <authorList>
            <person name="Nierman W.C."/>
        </authorList>
    </citation>
    <scope>NUCLEOTIDE SEQUENCE [LARGE SCALE GENOMIC DNA]</scope>
    <source>
        <strain evidence="1 2">DW4/3-1</strain>
    </source>
</reference>
<evidence type="ECO:0000313" key="2">
    <source>
        <dbReference type="Proteomes" id="UP000032702"/>
    </source>
</evidence>
<protein>
    <submittedName>
        <fullName evidence="1">Uncharacterized protein</fullName>
    </submittedName>
</protein>
<dbReference type="Proteomes" id="UP000032702">
    <property type="component" value="Unassembled WGS sequence"/>
</dbReference>
<organism evidence="1 2">
    <name type="scientific">Stigmatella aurantiaca (strain DW4/3-1)</name>
    <dbReference type="NCBI Taxonomy" id="378806"/>
    <lineage>
        <taxon>Bacteria</taxon>
        <taxon>Pseudomonadati</taxon>
        <taxon>Myxococcota</taxon>
        <taxon>Myxococcia</taxon>
        <taxon>Myxococcales</taxon>
        <taxon>Cystobacterineae</taxon>
        <taxon>Archangiaceae</taxon>
        <taxon>Stigmatella</taxon>
    </lineage>
</organism>
<accession>Q099J1</accession>
<sequence length="152" mass="17121">MAFVDERHPLSLDEPEEGRRAVEVIHEPRAIVGLEVGDEPLELLAIHHPHLHLVLGEDGEPLLFPQLVRGLHPGQRDARAVHEGDRLPRDIGDRHELRFAVEQVRQPLALRDAGRGLVEENMDLACLPSGEHELGRDTSFRDAELFQGDVHF</sequence>
<proteinExistence type="predicted"/>